<dbReference type="InterPro" id="IPR016181">
    <property type="entry name" value="Acyl_CoA_acyltransferase"/>
</dbReference>
<dbReference type="InterPro" id="IPR050644">
    <property type="entry name" value="PG_Glycine_Bridge_Synth"/>
</dbReference>
<dbReference type="SUPFAM" id="SSF55729">
    <property type="entry name" value="Acyl-CoA N-acyltransferases (Nat)"/>
    <property type="match status" value="1"/>
</dbReference>
<evidence type="ECO:0000313" key="2">
    <source>
        <dbReference type="Proteomes" id="UP001061361"/>
    </source>
</evidence>
<reference evidence="1" key="1">
    <citation type="submission" date="2022-08" db="EMBL/GenBank/DDBJ databases">
        <title>Genome Sequence of the sulphate-reducing bacterium, Pseudodesulfovibrio portus JCM14722.</title>
        <authorList>
            <person name="Kondo R."/>
            <person name="Kataoka T."/>
        </authorList>
    </citation>
    <scope>NUCLEOTIDE SEQUENCE</scope>
    <source>
        <strain evidence="1">JCM 14722</strain>
    </source>
</reference>
<dbReference type="Gene3D" id="3.40.630.30">
    <property type="match status" value="1"/>
</dbReference>
<name>A0ABM8ATC0_9BACT</name>
<evidence type="ECO:0008006" key="3">
    <source>
        <dbReference type="Google" id="ProtNLM"/>
    </source>
</evidence>
<dbReference type="PANTHER" id="PTHR36174">
    <property type="entry name" value="LIPID II:GLYCINE GLYCYLTRANSFERASE"/>
    <property type="match status" value="1"/>
</dbReference>
<evidence type="ECO:0000313" key="1">
    <source>
        <dbReference type="EMBL" id="BDQ34709.1"/>
    </source>
</evidence>
<proteinExistence type="predicted"/>
<dbReference type="Proteomes" id="UP001061361">
    <property type="component" value="Chromosome"/>
</dbReference>
<dbReference type="PANTHER" id="PTHR36174:SF1">
    <property type="entry name" value="LIPID II:GLYCINE GLYCYLTRANSFERASE"/>
    <property type="match status" value="1"/>
</dbReference>
<gene>
    <name evidence="1" type="ORF">JCM14722_22510</name>
</gene>
<protein>
    <recommendedName>
        <fullName evidence="3">BioF2-like acetyltransferase domain-containing protein</fullName>
    </recommendedName>
</protein>
<accession>A0ABM8ATC0</accession>
<dbReference type="EMBL" id="AP026708">
    <property type="protein sequence ID" value="BDQ34709.1"/>
    <property type="molecule type" value="Genomic_DNA"/>
</dbReference>
<dbReference type="RefSeq" id="WP_264981603.1">
    <property type="nucleotide sequence ID" value="NZ_AP026708.1"/>
</dbReference>
<sequence>MHIKITNNASGYDRFLRHVPNWMLYHHPQWLALVEAVTGADLNYVTADEGGEIAAAIPFFVSRDMGGGSVINSSPFFGSVGGILFREGADPACAGPMLEALDEFAAAHGVVSATIVTSPLDDTGGALAGWATEAPLARTAQVTELPACDEDLFGLLHNSKQRNIRSAGKKGVTVRPGGDADWQWFEAVHRSSMAALNGTPKPPAFFDCMKGSLHGGAGLKILVAEHESAPCAGLIYSTGGICGEYLVPVYEPEKSSLFGLQLLIYESLLDSRRDGCRFWNFGGTWPSQEGLYRFKRQWAAVDHAYEYHIKVYRPRLLELGADEILKYYPWFFCYPFN</sequence>
<organism evidence="1 2">
    <name type="scientific">Pseudodesulfovibrio portus</name>
    <dbReference type="NCBI Taxonomy" id="231439"/>
    <lineage>
        <taxon>Bacteria</taxon>
        <taxon>Pseudomonadati</taxon>
        <taxon>Thermodesulfobacteriota</taxon>
        <taxon>Desulfovibrionia</taxon>
        <taxon>Desulfovibrionales</taxon>
        <taxon>Desulfovibrionaceae</taxon>
    </lineage>
</organism>
<keyword evidence="2" id="KW-1185">Reference proteome</keyword>